<reference evidence="2 3" key="1">
    <citation type="journal article" date="2018" name="Genome Biol. Evol.">
        <title>Multiple Roots of Fruiting Body Formation in Amoebozoa.</title>
        <authorList>
            <person name="Hillmann F."/>
            <person name="Forbes G."/>
            <person name="Novohradska S."/>
            <person name="Ferling I."/>
            <person name="Riege K."/>
            <person name="Groth M."/>
            <person name="Westermann M."/>
            <person name="Marz M."/>
            <person name="Spaller T."/>
            <person name="Winckler T."/>
            <person name="Schaap P."/>
            <person name="Glockner G."/>
        </authorList>
    </citation>
    <scope>NUCLEOTIDE SEQUENCE [LARGE SCALE GENOMIC DNA]</scope>
    <source>
        <strain evidence="2 3">Jena</strain>
    </source>
</reference>
<gene>
    <name evidence="2" type="ORF">PROFUN_15637</name>
</gene>
<evidence type="ECO:0000313" key="2">
    <source>
        <dbReference type="EMBL" id="PRP75033.1"/>
    </source>
</evidence>
<organism evidence="2 3">
    <name type="scientific">Planoprotostelium fungivorum</name>
    <dbReference type="NCBI Taxonomy" id="1890364"/>
    <lineage>
        <taxon>Eukaryota</taxon>
        <taxon>Amoebozoa</taxon>
        <taxon>Evosea</taxon>
        <taxon>Variosea</taxon>
        <taxon>Cavosteliida</taxon>
        <taxon>Cavosteliaceae</taxon>
        <taxon>Planoprotostelium</taxon>
    </lineage>
</organism>
<dbReference type="AlphaFoldDB" id="A0A2P6MTK0"/>
<sequence length="592" mass="68459">MSKQDGSTEFAPNGSVRPNGTLKTKRLSMKPEVEGGNTPNAEGKQNPLNLESHLNVDMKKVKEFADNSNSLYDADILLISLRHSLGDRKDMYILDSGYRRDPSKYINEAINALSEKKISFFVMPVHIPEEHHIGECKVPPCRDKEWIKTHIPGCKKYKAILAQNQRMQSNSDMKNCGPYVAYFFEQWLKNGCDFKKFRKEWKNNKAKFEIENYRKSSLERIRDVLNKRLSKCQSRAKPPKIKDSQKVPNEVIQEGLSESSPLVDQIANRQDEGNELKEMNLPSVLKEDAERMRTYGKEIGELYPPNDPSHKIRDKIITHLSCDDMSKYLKQTEDVIKDSNQVNKISKLKLAEQYLGYILMYVKLSGKSTFNLKGFYDEIKMTDKDLKLFHRYKIIQSRNGSGQTRSSPPTGIDQEKMQLLLNSRLYKGPSTNQLIRACSSFGVAIHLYGLDAQDKLQIQIFDIEGERRAIWRIAFCNNIWIPLQASFDSTTRLEDPKPINVKDVCRSTLWKQVITEGIPTIIEGIRDLPENISAKIPSESQEHRRFHNQIQQHVETVMPEFLQYNSEEDGMLWINFDEYFLCVSFFLPIRIE</sequence>
<accession>A0A2P6MTK0</accession>
<evidence type="ECO:0000313" key="3">
    <source>
        <dbReference type="Proteomes" id="UP000241769"/>
    </source>
</evidence>
<keyword evidence="3" id="KW-1185">Reference proteome</keyword>
<protein>
    <submittedName>
        <fullName evidence="2">Uncharacterized protein</fullName>
    </submittedName>
</protein>
<proteinExistence type="predicted"/>
<comment type="caution">
    <text evidence="2">The sequence shown here is derived from an EMBL/GenBank/DDBJ whole genome shotgun (WGS) entry which is preliminary data.</text>
</comment>
<name>A0A2P6MTK0_9EUKA</name>
<dbReference type="EMBL" id="MDYQ01000420">
    <property type="protein sequence ID" value="PRP75033.1"/>
    <property type="molecule type" value="Genomic_DNA"/>
</dbReference>
<dbReference type="Proteomes" id="UP000241769">
    <property type="component" value="Unassembled WGS sequence"/>
</dbReference>
<feature type="region of interest" description="Disordered" evidence="1">
    <location>
        <begin position="1"/>
        <end position="48"/>
    </location>
</feature>
<dbReference type="InParanoid" id="A0A2P6MTK0"/>
<evidence type="ECO:0000256" key="1">
    <source>
        <dbReference type="SAM" id="MobiDB-lite"/>
    </source>
</evidence>